<evidence type="ECO:0000256" key="3">
    <source>
        <dbReference type="ARBA" id="ARBA00022840"/>
    </source>
</evidence>
<keyword evidence="7" id="KW-0418">Kinase</keyword>
<dbReference type="InterPro" id="IPR008271">
    <property type="entry name" value="Ser/Thr_kinase_AS"/>
</dbReference>
<dbReference type="AlphaFoldDB" id="A0A9P3FZS0"/>
<dbReference type="SUPFAM" id="SSF56112">
    <property type="entry name" value="Protein kinase-like (PK-like)"/>
    <property type="match status" value="1"/>
</dbReference>
<dbReference type="PROSITE" id="PS00108">
    <property type="entry name" value="PROTEIN_KINASE_ST"/>
    <property type="match status" value="1"/>
</dbReference>
<dbReference type="SMART" id="SM00220">
    <property type="entry name" value="S_TKc"/>
    <property type="match status" value="1"/>
</dbReference>
<feature type="region of interest" description="Disordered" evidence="5">
    <location>
        <begin position="483"/>
        <end position="658"/>
    </location>
</feature>
<dbReference type="Proteomes" id="UP000703269">
    <property type="component" value="Unassembled WGS sequence"/>
</dbReference>
<dbReference type="InterPro" id="IPR059179">
    <property type="entry name" value="MLKL-like_MCAfunc"/>
</dbReference>
<dbReference type="Gene3D" id="1.10.510.10">
    <property type="entry name" value="Transferase(Phosphotransferase) domain 1"/>
    <property type="match status" value="1"/>
</dbReference>
<dbReference type="OrthoDB" id="2802511at2759"/>
<dbReference type="Pfam" id="PF07714">
    <property type="entry name" value="PK_Tyr_Ser-Thr"/>
    <property type="match status" value="1"/>
</dbReference>
<feature type="domain" description="Protein kinase" evidence="6">
    <location>
        <begin position="223"/>
        <end position="496"/>
    </location>
</feature>
<dbReference type="InterPro" id="IPR000719">
    <property type="entry name" value="Prot_kinase_dom"/>
</dbReference>
<dbReference type="PANTHER" id="PTHR44329">
    <property type="entry name" value="SERINE/THREONINE-PROTEIN KINASE TNNI3K-RELATED"/>
    <property type="match status" value="1"/>
</dbReference>
<dbReference type="GO" id="GO:0004674">
    <property type="term" value="F:protein serine/threonine kinase activity"/>
    <property type="evidence" value="ECO:0007669"/>
    <property type="project" value="UniProtKB-KW"/>
</dbReference>
<dbReference type="InterPro" id="IPR051681">
    <property type="entry name" value="Ser/Thr_Kinases-Pseudokinases"/>
</dbReference>
<dbReference type="InterPro" id="IPR011009">
    <property type="entry name" value="Kinase-like_dom_sf"/>
</dbReference>
<evidence type="ECO:0000256" key="2">
    <source>
        <dbReference type="ARBA" id="ARBA00022741"/>
    </source>
</evidence>
<comment type="caution">
    <text evidence="7">The sequence shown here is derived from an EMBL/GenBank/DDBJ whole genome shotgun (WGS) entry which is preliminary data.</text>
</comment>
<dbReference type="InterPro" id="IPR001245">
    <property type="entry name" value="Ser-Thr/Tyr_kinase_cat_dom"/>
</dbReference>
<keyword evidence="8" id="KW-1185">Reference proteome</keyword>
<gene>
    <name evidence="7" type="ORF">PsYK624_016550</name>
</gene>
<keyword evidence="7" id="KW-0808">Transferase</keyword>
<feature type="binding site" evidence="4">
    <location>
        <position position="250"/>
    </location>
    <ligand>
        <name>ATP</name>
        <dbReference type="ChEBI" id="CHEBI:30616"/>
    </ligand>
</feature>
<accession>A0A9P3FZS0</accession>
<evidence type="ECO:0000256" key="1">
    <source>
        <dbReference type="ARBA" id="ARBA00022527"/>
    </source>
</evidence>
<feature type="compositionally biased region" description="Pro residues" evidence="5">
    <location>
        <begin position="507"/>
        <end position="516"/>
    </location>
</feature>
<dbReference type="GO" id="GO:0005524">
    <property type="term" value="F:ATP binding"/>
    <property type="evidence" value="ECO:0007669"/>
    <property type="project" value="UniProtKB-UniRule"/>
</dbReference>
<organism evidence="7 8">
    <name type="scientific">Phanerochaete sordida</name>
    <dbReference type="NCBI Taxonomy" id="48140"/>
    <lineage>
        <taxon>Eukaryota</taxon>
        <taxon>Fungi</taxon>
        <taxon>Dikarya</taxon>
        <taxon>Basidiomycota</taxon>
        <taxon>Agaricomycotina</taxon>
        <taxon>Agaricomycetes</taxon>
        <taxon>Polyporales</taxon>
        <taxon>Phanerochaetaceae</taxon>
        <taxon>Phanerochaete</taxon>
    </lineage>
</organism>
<feature type="compositionally biased region" description="Basic and acidic residues" evidence="5">
    <location>
        <begin position="608"/>
        <end position="621"/>
    </location>
</feature>
<keyword evidence="2 4" id="KW-0547">Nucleotide-binding</keyword>
<evidence type="ECO:0000256" key="5">
    <source>
        <dbReference type="SAM" id="MobiDB-lite"/>
    </source>
</evidence>
<evidence type="ECO:0000313" key="8">
    <source>
        <dbReference type="Proteomes" id="UP000703269"/>
    </source>
</evidence>
<dbReference type="PROSITE" id="PS50011">
    <property type="entry name" value="PROTEIN_KINASE_DOM"/>
    <property type="match status" value="1"/>
</dbReference>
<evidence type="ECO:0000313" key="7">
    <source>
        <dbReference type="EMBL" id="GJE85576.1"/>
    </source>
</evidence>
<dbReference type="PANTHER" id="PTHR44329:SF214">
    <property type="entry name" value="PROTEIN KINASE DOMAIN-CONTAINING PROTEIN"/>
    <property type="match status" value="1"/>
</dbReference>
<dbReference type="InterPro" id="IPR017441">
    <property type="entry name" value="Protein_kinase_ATP_BS"/>
</dbReference>
<keyword evidence="3 4" id="KW-0067">ATP-binding</keyword>
<dbReference type="EMBL" id="BPQB01000002">
    <property type="protein sequence ID" value="GJE85576.1"/>
    <property type="molecule type" value="Genomic_DNA"/>
</dbReference>
<reference evidence="7 8" key="1">
    <citation type="submission" date="2021-08" db="EMBL/GenBank/DDBJ databases">
        <title>Draft Genome Sequence of Phanerochaete sordida strain YK-624.</title>
        <authorList>
            <person name="Mori T."/>
            <person name="Dohra H."/>
            <person name="Suzuki T."/>
            <person name="Kawagishi H."/>
            <person name="Hirai H."/>
        </authorList>
    </citation>
    <scope>NUCLEOTIDE SEQUENCE [LARGE SCALE GENOMIC DNA]</scope>
    <source>
        <strain evidence="7 8">YK-624</strain>
    </source>
</reference>
<evidence type="ECO:0000259" key="6">
    <source>
        <dbReference type="PROSITE" id="PS50011"/>
    </source>
</evidence>
<proteinExistence type="predicted"/>
<keyword evidence="1" id="KW-0723">Serine/threonine-protein kinase</keyword>
<dbReference type="CDD" id="cd21037">
    <property type="entry name" value="MLKL_NTD"/>
    <property type="match status" value="1"/>
</dbReference>
<sequence length="776" mass="85941">MDPVSAVSAALGPLSQVVAFVWNCSSGYKVNQEEVRAFTRHVEDMVRFLRDADRKIARGGLAGDAVLKISTFTERVSALQKTVDALSKKSKVYRFLMHSSVSQQISSLYADIDRTMRACDLACTMEILATMNRQREDARKRDARSIHKDCEKIMQSRDILVGLGVKADRVEEAKIALRKRLPDVPQSPERQVLELAMQETERRSRNIPTLPDQYVITSLECVWFRDKRLGTGGYASVYLGTYYGTTVAVKVLNKGISHQVMDSEVEIWMKLRHPNILRFYGCCSFADPPFMVCEYQENGNINEYLRSKPDADRRKLLHDACSGLVHLHDHNIIHSDLKGSNILVNRAGTACLADFGLSRTRTESATIALREKKPQKVQGTVRWMSPERLKGASADKRSDIYSFAMTMYEVFAGAPPFTGIEDNCVQRSVCDHAVRPQRPPDPRTAARGLDDSMWAVVTRCWDQNPAARLLATQLLGELDVRTAKQGRPGPSTHRPFASHSPTSRSPSPNPSTPRTPAPRLSTPRSPSPLPSAPRLSTPQEPSRQPRTPSWMYEQPPDRAPPQQRRAERPQPEQLAPPLPHQQQRRRSPAEHLAPPAPRSIARKASGAMRDRGPRVSFEEPQPRNIARQPSPRPAAQEAARIYNPKPPTPRPADTRPAWSADSTLPVVSFAPMGGIPAMPSLPAMPDVVGMMGNGAALMNPTFSFAPVGAPVPMAMFPTGMPTFAGAWPQPQIYHLGPGQATGTDVCPHGVPRNTLRGAVSVGNLRAPYGNDRIEYY</sequence>
<protein>
    <submittedName>
        <fullName evidence="7">Kinase-like domain-containing protein</fullName>
    </submittedName>
</protein>
<dbReference type="PROSITE" id="PS00107">
    <property type="entry name" value="PROTEIN_KINASE_ATP"/>
    <property type="match status" value="1"/>
</dbReference>
<evidence type="ECO:0000256" key="4">
    <source>
        <dbReference type="PROSITE-ProRule" id="PRU10141"/>
    </source>
</evidence>
<name>A0A9P3FZS0_9APHY</name>